<evidence type="ECO:0000313" key="1">
    <source>
        <dbReference type="EMBL" id="JAD28973.1"/>
    </source>
</evidence>
<name>A0A0A8YU46_ARUDO</name>
<sequence length="62" mass="6990">MVIMGDTMHESVLQARLMSRKCKRLQYYTPAASVYCLATIVSRLLKQPPQTNSDILLFSTGL</sequence>
<reference evidence="1" key="1">
    <citation type="submission" date="2014-09" db="EMBL/GenBank/DDBJ databases">
        <authorList>
            <person name="Magalhaes I.L.F."/>
            <person name="Oliveira U."/>
            <person name="Santos F.R."/>
            <person name="Vidigal T.H.D.A."/>
            <person name="Brescovit A.D."/>
            <person name="Santos A.J."/>
        </authorList>
    </citation>
    <scope>NUCLEOTIDE SEQUENCE</scope>
    <source>
        <tissue evidence="1">Shoot tissue taken approximately 20 cm above the soil surface</tissue>
    </source>
</reference>
<reference evidence="1" key="2">
    <citation type="journal article" date="2015" name="Data Brief">
        <title>Shoot transcriptome of the giant reed, Arundo donax.</title>
        <authorList>
            <person name="Barrero R.A."/>
            <person name="Guerrero F.D."/>
            <person name="Moolhuijzen P."/>
            <person name="Goolsby J.A."/>
            <person name="Tidwell J."/>
            <person name="Bellgard S.E."/>
            <person name="Bellgard M.I."/>
        </authorList>
    </citation>
    <scope>NUCLEOTIDE SEQUENCE</scope>
    <source>
        <tissue evidence="1">Shoot tissue taken approximately 20 cm above the soil surface</tissue>
    </source>
</reference>
<dbReference type="EMBL" id="GBRH01268922">
    <property type="protein sequence ID" value="JAD28973.1"/>
    <property type="molecule type" value="Transcribed_RNA"/>
</dbReference>
<dbReference type="AlphaFoldDB" id="A0A0A8YU46"/>
<accession>A0A0A8YU46</accession>
<proteinExistence type="predicted"/>
<protein>
    <submittedName>
        <fullName evidence="1">Uncharacterized protein</fullName>
    </submittedName>
</protein>
<organism evidence="1">
    <name type="scientific">Arundo donax</name>
    <name type="common">Giant reed</name>
    <name type="synonym">Donax arundinaceus</name>
    <dbReference type="NCBI Taxonomy" id="35708"/>
    <lineage>
        <taxon>Eukaryota</taxon>
        <taxon>Viridiplantae</taxon>
        <taxon>Streptophyta</taxon>
        <taxon>Embryophyta</taxon>
        <taxon>Tracheophyta</taxon>
        <taxon>Spermatophyta</taxon>
        <taxon>Magnoliopsida</taxon>
        <taxon>Liliopsida</taxon>
        <taxon>Poales</taxon>
        <taxon>Poaceae</taxon>
        <taxon>PACMAD clade</taxon>
        <taxon>Arundinoideae</taxon>
        <taxon>Arundineae</taxon>
        <taxon>Arundo</taxon>
    </lineage>
</organism>